<dbReference type="GO" id="GO:0015990">
    <property type="term" value="P:electron transport coupled proton transport"/>
    <property type="evidence" value="ECO:0007669"/>
    <property type="project" value="TreeGrafter"/>
</dbReference>
<comment type="subcellular location">
    <subcellularLocation>
        <location evidence="7">Cell membrane</location>
        <topology evidence="7">Multi-pass membrane protein</topology>
    </subcellularLocation>
    <subcellularLocation>
        <location evidence="1">Endomembrane system</location>
        <topology evidence="1">Multi-pass membrane protein</topology>
    </subcellularLocation>
    <subcellularLocation>
        <location evidence="8">Membrane</location>
        <topology evidence="8">Multi-pass membrane protein</topology>
    </subcellularLocation>
</comment>
<dbReference type="eggNOG" id="COG1009">
    <property type="taxonomic scope" value="Bacteria"/>
</dbReference>
<dbReference type="AlphaFoldDB" id="B8KVC6"/>
<evidence type="ECO:0000256" key="1">
    <source>
        <dbReference type="ARBA" id="ARBA00004127"/>
    </source>
</evidence>
<evidence type="ECO:0000313" key="10">
    <source>
        <dbReference type="EMBL" id="EED35131.1"/>
    </source>
</evidence>
<dbReference type="HAMAP" id="MF_00862">
    <property type="entry name" value="DabB"/>
    <property type="match status" value="1"/>
</dbReference>
<accession>B8KVC6</accession>
<dbReference type="GO" id="GO:0003954">
    <property type="term" value="F:NADH dehydrogenase activity"/>
    <property type="evidence" value="ECO:0007669"/>
    <property type="project" value="TreeGrafter"/>
</dbReference>
<keyword evidence="6 7" id="KW-0472">Membrane</keyword>
<dbReference type="OrthoDB" id="9811798at2"/>
<evidence type="ECO:0000256" key="5">
    <source>
        <dbReference type="ARBA" id="ARBA00022989"/>
    </source>
</evidence>
<dbReference type="InterPro" id="IPR003945">
    <property type="entry name" value="NU5C-like"/>
</dbReference>
<feature type="transmembrane region" description="Helical" evidence="7">
    <location>
        <begin position="259"/>
        <end position="280"/>
    </location>
</feature>
<keyword evidence="10" id="KW-0830">Ubiquinone</keyword>
<feature type="transmembrane region" description="Helical" evidence="7">
    <location>
        <begin position="287"/>
        <end position="309"/>
    </location>
</feature>
<gene>
    <name evidence="7" type="primary">dabB</name>
    <name evidence="10" type="ORF">NOR51B_1076</name>
</gene>
<comment type="function">
    <text evidence="7">Part of an energy-coupled inorganic carbon pump.</text>
</comment>
<keyword evidence="11" id="KW-1185">Reference proteome</keyword>
<dbReference type="InterPro" id="IPR046396">
    <property type="entry name" value="Transporter_DabB"/>
</dbReference>
<feature type="transmembrane region" description="Helical" evidence="7">
    <location>
        <begin position="438"/>
        <end position="456"/>
    </location>
</feature>
<feature type="transmembrane region" description="Helical" evidence="7">
    <location>
        <begin position="401"/>
        <end position="418"/>
    </location>
</feature>
<organism evidence="10 11">
    <name type="scientific">Luminiphilus syltensis NOR5-1B</name>
    <dbReference type="NCBI Taxonomy" id="565045"/>
    <lineage>
        <taxon>Bacteria</taxon>
        <taxon>Pseudomonadati</taxon>
        <taxon>Pseudomonadota</taxon>
        <taxon>Gammaproteobacteria</taxon>
        <taxon>Cellvibrionales</taxon>
        <taxon>Halieaceae</taxon>
        <taxon>Luminiphilus</taxon>
    </lineage>
</organism>
<protein>
    <recommendedName>
        <fullName evidence="7">Probable inorganic carbon transporter subunit DabB</fullName>
    </recommendedName>
</protein>
<keyword evidence="5 7" id="KW-1133">Transmembrane helix</keyword>
<dbReference type="GO" id="GO:0005886">
    <property type="term" value="C:plasma membrane"/>
    <property type="evidence" value="ECO:0007669"/>
    <property type="project" value="UniProtKB-SubCell"/>
</dbReference>
<dbReference type="GO" id="GO:0012505">
    <property type="term" value="C:endomembrane system"/>
    <property type="evidence" value="ECO:0007669"/>
    <property type="project" value="UniProtKB-SubCell"/>
</dbReference>
<feature type="transmembrane region" description="Helical" evidence="7">
    <location>
        <begin position="231"/>
        <end position="253"/>
    </location>
</feature>
<dbReference type="PRINTS" id="PR01434">
    <property type="entry name" value="NADHDHGNASE5"/>
</dbReference>
<reference evidence="11" key="1">
    <citation type="journal article" date="2013" name="BMC Microbiol.">
        <title>Taxonomy and evolution of bacteriochlorophyll a-containing members of the OM60/NOR5 clade of marine gammaproteobacteria: description of Luminiphilus syltensis gen. nov., sp. nov., reclassification of Haliea rubra as Pseudohaliea rubra gen. nov., comb. nov., and emendation of Chromatocurvus halotolerans.</title>
        <authorList>
            <person name="Spring S."/>
            <person name="Riedel T."/>
            <person name="Sproer C."/>
            <person name="Yan S."/>
            <person name="Harder J."/>
            <person name="Fuchs B.M."/>
        </authorList>
    </citation>
    <scope>NUCLEOTIDE SEQUENCE [LARGE SCALE GENOMIC DNA]</scope>
    <source>
        <strain evidence="11">NOR51-B</strain>
    </source>
</reference>
<dbReference type="Proteomes" id="UP000004699">
    <property type="component" value="Unassembled WGS sequence"/>
</dbReference>
<dbReference type="STRING" id="565045.NOR51B_1076"/>
<dbReference type="InterPro" id="IPR001750">
    <property type="entry name" value="ND/Mrp_TM"/>
</dbReference>
<dbReference type="HOGENOM" id="CLU_007100_11_1_6"/>
<feature type="transmembrane region" description="Helical" evidence="7">
    <location>
        <begin position="106"/>
        <end position="132"/>
    </location>
</feature>
<dbReference type="Pfam" id="PF00361">
    <property type="entry name" value="Proton_antipo_M"/>
    <property type="match status" value="1"/>
</dbReference>
<feature type="transmembrane region" description="Helical" evidence="7">
    <location>
        <begin position="65"/>
        <end position="86"/>
    </location>
</feature>
<feature type="transmembrane region" description="Helical" evidence="7">
    <location>
        <begin position="5"/>
        <end position="23"/>
    </location>
</feature>
<evidence type="ECO:0000256" key="2">
    <source>
        <dbReference type="ARBA" id="ARBA00022448"/>
    </source>
</evidence>
<evidence type="ECO:0000256" key="3">
    <source>
        <dbReference type="ARBA" id="ARBA00022475"/>
    </source>
</evidence>
<feature type="transmembrane region" description="Helical" evidence="7">
    <location>
        <begin position="356"/>
        <end position="389"/>
    </location>
</feature>
<name>B8KVC6_9GAMM</name>
<evidence type="ECO:0000256" key="8">
    <source>
        <dbReference type="RuleBase" id="RU000320"/>
    </source>
</evidence>
<keyword evidence="4 7" id="KW-0812">Transmembrane</keyword>
<evidence type="ECO:0000256" key="7">
    <source>
        <dbReference type="HAMAP-Rule" id="MF_00862"/>
    </source>
</evidence>
<dbReference type="PANTHER" id="PTHR42829:SF1">
    <property type="entry name" value="INORGANIC CARBON TRANSPORTER SUBUNIT DABB-RELATED"/>
    <property type="match status" value="1"/>
</dbReference>
<dbReference type="NCBIfam" id="NF006029">
    <property type="entry name" value="PRK08168.1"/>
    <property type="match status" value="1"/>
</dbReference>
<dbReference type="GO" id="GO:0042773">
    <property type="term" value="P:ATP synthesis coupled electron transport"/>
    <property type="evidence" value="ECO:0007669"/>
    <property type="project" value="InterPro"/>
</dbReference>
<keyword evidence="3 7" id="KW-1003">Cell membrane</keyword>
<comment type="subunit">
    <text evidence="7">Forms a complex with DabA.</text>
</comment>
<sequence>MDTNITDLVLITIPLIYLISAMLAPSRPPLSGWRLLQGANGVVILLTLFAALLPESGSRLFSTSAVSCIVLTLVAFIGVIITGYSAQYLSGESGEARFQRWLQLTLGGVSVVVTSNHLVVLIIAWTGISLSLHQLLMFYPERKRAALAAHKKFLFARLAELCLVFAAVLLYVEHHTFFISEILSVYSAGDVELSISAQLAALLIASAAMVKCAQFPMHGWLIQVVEAPTPVSALLHAGIINMGGFLIISMAPLMLQAELANWLLLIVAGFTFVGAALITMTRVSVKVLLAWSTVAQMGLMLVECAMGQYGLALLHLVAHSCYKAYAFLSSGSEVENFLRDRLAPFESPSAHVQPLFFLIAVAVLAVLIGNGLIANDASLWLLLFLFPLVLISERSSTTHRGSILFMLGVSAGLLLAYTLQKLVFNTLAPTGALPSPAQALWCLLLVSVLFVTYWLLRQAGDSRLTKALYRNLYAGFYLDEWATRATLALWPAQLPQRAGKRGVYRALEKEQLS</sequence>
<evidence type="ECO:0000256" key="4">
    <source>
        <dbReference type="ARBA" id="ARBA00022692"/>
    </source>
</evidence>
<dbReference type="RefSeq" id="WP_009019878.1">
    <property type="nucleotide sequence ID" value="NZ_DS999411.1"/>
</dbReference>
<comment type="similarity">
    <text evidence="7">Belongs to the inorganic carbon transporter (TC 9.A.2) DabB family.</text>
</comment>
<dbReference type="GO" id="GO:0008137">
    <property type="term" value="F:NADH dehydrogenase (ubiquinone) activity"/>
    <property type="evidence" value="ECO:0007669"/>
    <property type="project" value="InterPro"/>
</dbReference>
<feature type="transmembrane region" description="Helical" evidence="7">
    <location>
        <begin position="153"/>
        <end position="172"/>
    </location>
</feature>
<evidence type="ECO:0000313" key="11">
    <source>
        <dbReference type="Proteomes" id="UP000004699"/>
    </source>
</evidence>
<feature type="transmembrane region" description="Helical" evidence="7">
    <location>
        <begin position="35"/>
        <end position="53"/>
    </location>
</feature>
<dbReference type="PANTHER" id="PTHR42829">
    <property type="entry name" value="NADH-UBIQUINONE OXIDOREDUCTASE CHAIN 5"/>
    <property type="match status" value="1"/>
</dbReference>
<dbReference type="EMBL" id="DS999411">
    <property type="protein sequence ID" value="EED35131.1"/>
    <property type="molecule type" value="Genomic_DNA"/>
</dbReference>
<keyword evidence="2 7" id="KW-0813">Transport</keyword>
<evidence type="ECO:0000259" key="9">
    <source>
        <dbReference type="Pfam" id="PF00361"/>
    </source>
</evidence>
<evidence type="ECO:0000256" key="6">
    <source>
        <dbReference type="ARBA" id="ARBA00023136"/>
    </source>
</evidence>
<feature type="domain" description="NADH:quinone oxidoreductase/Mrp antiporter transmembrane" evidence="9">
    <location>
        <begin position="115"/>
        <end position="334"/>
    </location>
</feature>
<proteinExistence type="inferred from homology"/>